<reference evidence="6" key="1">
    <citation type="submission" date="2021-06" db="EMBL/GenBank/DDBJ databases">
        <authorList>
            <person name="Kallberg Y."/>
            <person name="Tangrot J."/>
            <person name="Rosling A."/>
        </authorList>
    </citation>
    <scope>NUCLEOTIDE SEQUENCE</scope>
    <source>
        <strain evidence="6">AZ414A</strain>
    </source>
</reference>
<keyword evidence="3" id="KW-0862">Zinc</keyword>
<dbReference type="SUPFAM" id="SSF57667">
    <property type="entry name" value="beta-beta-alpha zinc fingers"/>
    <property type="match status" value="1"/>
</dbReference>
<dbReference type="OrthoDB" id="1607513at2759"/>
<evidence type="ECO:0000256" key="4">
    <source>
        <dbReference type="PROSITE-ProRule" id="PRU00027"/>
    </source>
</evidence>
<dbReference type="EMBL" id="CAJVPK010000607">
    <property type="protein sequence ID" value="CAG8531240.1"/>
    <property type="molecule type" value="Genomic_DNA"/>
</dbReference>
<dbReference type="GO" id="GO:0003677">
    <property type="term" value="F:DNA binding"/>
    <property type="evidence" value="ECO:0007669"/>
    <property type="project" value="InterPro"/>
</dbReference>
<evidence type="ECO:0000256" key="2">
    <source>
        <dbReference type="ARBA" id="ARBA00022771"/>
    </source>
</evidence>
<keyword evidence="2 4" id="KW-0863">Zinc-finger</keyword>
<dbReference type="GO" id="GO:0008270">
    <property type="term" value="F:zinc ion binding"/>
    <property type="evidence" value="ECO:0007669"/>
    <property type="project" value="UniProtKB-KW"/>
</dbReference>
<dbReference type="PROSITE" id="PS50808">
    <property type="entry name" value="ZF_BED"/>
    <property type="match status" value="1"/>
</dbReference>
<proteinExistence type="predicted"/>
<comment type="caution">
    <text evidence="6">The sequence shown here is derived from an EMBL/GenBank/DDBJ whole genome shotgun (WGS) entry which is preliminary data.</text>
</comment>
<dbReference type="Pfam" id="PF02892">
    <property type="entry name" value="zf-BED"/>
    <property type="match status" value="1"/>
</dbReference>
<accession>A0A9N9AI96</accession>
<evidence type="ECO:0000259" key="5">
    <source>
        <dbReference type="PROSITE" id="PS50808"/>
    </source>
</evidence>
<dbReference type="SMART" id="SM00614">
    <property type="entry name" value="ZnF_BED"/>
    <property type="match status" value="1"/>
</dbReference>
<feature type="domain" description="BED-type" evidence="5">
    <location>
        <begin position="61"/>
        <end position="115"/>
    </location>
</feature>
<organism evidence="6 7">
    <name type="scientific">Diversispora eburnea</name>
    <dbReference type="NCBI Taxonomy" id="1213867"/>
    <lineage>
        <taxon>Eukaryota</taxon>
        <taxon>Fungi</taxon>
        <taxon>Fungi incertae sedis</taxon>
        <taxon>Mucoromycota</taxon>
        <taxon>Glomeromycotina</taxon>
        <taxon>Glomeromycetes</taxon>
        <taxon>Diversisporales</taxon>
        <taxon>Diversisporaceae</taxon>
        <taxon>Diversispora</taxon>
    </lineage>
</organism>
<protein>
    <submittedName>
        <fullName evidence="6">8217_t:CDS:1</fullName>
    </submittedName>
</protein>
<evidence type="ECO:0000256" key="3">
    <source>
        <dbReference type="ARBA" id="ARBA00022833"/>
    </source>
</evidence>
<dbReference type="InterPro" id="IPR003656">
    <property type="entry name" value="Znf_BED"/>
</dbReference>
<evidence type="ECO:0000313" key="7">
    <source>
        <dbReference type="Proteomes" id="UP000789706"/>
    </source>
</evidence>
<evidence type="ECO:0000256" key="1">
    <source>
        <dbReference type="ARBA" id="ARBA00022723"/>
    </source>
</evidence>
<name>A0A9N9AI96_9GLOM</name>
<keyword evidence="1" id="KW-0479">Metal-binding</keyword>
<dbReference type="AlphaFoldDB" id="A0A9N9AI96"/>
<gene>
    <name evidence="6" type="ORF">DEBURN_LOCUS6149</name>
</gene>
<sequence length="307" mass="35247">MPNESTINHLSPIEDTFQSQLSFDSRISSLIYEQDIDTQTTSYIIQEQEIQIKSSTPSNAHVKSKVWDYFTKPYGPSKSRKTKCSICKIEFSYHGAPFSLKYHLKNKHNIDLSTNLSQVKRQSQKIPNAFQSQSSFDSGISLHHEQDIITETTSALIYEQDSDTIIDGQEIQIESVEKQNAPFVKLNFHIHGSTSSFKYHLKNKHKIDMSTNLSQVKKQLQQIPSRQSNFSPSEASENENNLLQYKVIPEFLSLFIIMNYDASRLDVESIDELLGKGFAKFADLINIKNQPETKNHPKYPHLNWKGE</sequence>
<dbReference type="Proteomes" id="UP000789706">
    <property type="component" value="Unassembled WGS sequence"/>
</dbReference>
<dbReference type="InterPro" id="IPR036236">
    <property type="entry name" value="Znf_C2H2_sf"/>
</dbReference>
<keyword evidence="7" id="KW-1185">Reference proteome</keyword>
<evidence type="ECO:0000313" key="6">
    <source>
        <dbReference type="EMBL" id="CAG8531240.1"/>
    </source>
</evidence>